<evidence type="ECO:0000313" key="3">
    <source>
        <dbReference type="EMBL" id="MEE4540472.1"/>
    </source>
</evidence>
<accession>A0ABU7P5T7</accession>
<dbReference type="EMBL" id="JAZEWV010000001">
    <property type="protein sequence ID" value="MEE4540472.1"/>
    <property type="molecule type" value="Genomic_DNA"/>
</dbReference>
<evidence type="ECO:0000256" key="1">
    <source>
        <dbReference type="SAM" id="MobiDB-lite"/>
    </source>
</evidence>
<dbReference type="PANTHER" id="PTHR46825:SF7">
    <property type="entry name" value="D-ALANYL-D-ALANINE CARBOXYPEPTIDASE"/>
    <property type="match status" value="1"/>
</dbReference>
<dbReference type="SUPFAM" id="SSF56601">
    <property type="entry name" value="beta-lactamase/transpeptidase-like"/>
    <property type="match status" value="1"/>
</dbReference>
<dbReference type="RefSeq" id="WP_330792221.1">
    <property type="nucleotide sequence ID" value="NZ_JAZEWV010000001.1"/>
</dbReference>
<comment type="caution">
    <text evidence="3">The sequence shown here is derived from an EMBL/GenBank/DDBJ whole genome shotgun (WGS) entry which is preliminary data.</text>
</comment>
<name>A0ABU7P5T7_9ACTN</name>
<dbReference type="PANTHER" id="PTHR46825">
    <property type="entry name" value="D-ALANYL-D-ALANINE-CARBOXYPEPTIDASE/ENDOPEPTIDASE AMPH"/>
    <property type="match status" value="1"/>
</dbReference>
<reference evidence="3 4" key="1">
    <citation type="submission" date="2023-12" db="EMBL/GenBank/DDBJ databases">
        <title>Streptomyces sp. V4-01.</title>
        <authorList>
            <person name="Somphong A."/>
            <person name="Phongsopitanun W."/>
        </authorList>
    </citation>
    <scope>NUCLEOTIDE SEQUENCE [LARGE SCALE GENOMIC DNA]</scope>
    <source>
        <strain evidence="3 4">V4-01</strain>
    </source>
</reference>
<sequence>MSTGPAGGMTDGGRTPATAGTTTAGATAAAAASSAASGDAGLGPLLDAAVARVRAPDVVVAVSRAGRRTVAAGGTGAARRPPREESGFALGSLTKTFTVLLLADLARAGVLALDDPLAAHLPGLPPVSGAARRITLRHLATHTSGLPRIPRDLLAGAVLHPRTNGYTGYRPERLLAAFADTRLRHAPGSRRRYSNFGVALLGQALEGAAGAALPDLLTRRVLRPLGLAATGLGAGPAAAATGHRGDGRTPLPATGMGAFAAAGGLVSAPGDVLTYAEAHLRPDRAGPLEPALREVLLPQLRGGFGHRRETYTLTWYEHAAAGGPLLFHAGATFGQQCFLGFHPATGTAVAAFATRHDRTCAVVGSGYALLRELAGHPAADAR</sequence>
<keyword evidence="3" id="KW-0378">Hydrolase</keyword>
<feature type="compositionally biased region" description="Gly residues" evidence="1">
    <location>
        <begin position="1"/>
        <end position="11"/>
    </location>
</feature>
<feature type="compositionally biased region" description="Low complexity" evidence="1">
    <location>
        <begin position="12"/>
        <end position="21"/>
    </location>
</feature>
<evidence type="ECO:0000313" key="4">
    <source>
        <dbReference type="Proteomes" id="UP001344658"/>
    </source>
</evidence>
<proteinExistence type="predicted"/>
<dbReference type="EC" id="3.1.1.103" evidence="3"/>
<dbReference type="InterPro" id="IPR012338">
    <property type="entry name" value="Beta-lactam/transpept-like"/>
</dbReference>
<organism evidence="3 4">
    <name type="scientific">Actinacidiphila polyblastidii</name>
    <dbReference type="NCBI Taxonomy" id="3110430"/>
    <lineage>
        <taxon>Bacteria</taxon>
        <taxon>Bacillati</taxon>
        <taxon>Actinomycetota</taxon>
        <taxon>Actinomycetes</taxon>
        <taxon>Kitasatosporales</taxon>
        <taxon>Streptomycetaceae</taxon>
        <taxon>Actinacidiphila</taxon>
    </lineage>
</organism>
<dbReference type="Proteomes" id="UP001344658">
    <property type="component" value="Unassembled WGS sequence"/>
</dbReference>
<feature type="domain" description="Beta-lactamase-related" evidence="2">
    <location>
        <begin position="47"/>
        <end position="357"/>
    </location>
</feature>
<dbReference type="GO" id="GO:0016787">
    <property type="term" value="F:hydrolase activity"/>
    <property type="evidence" value="ECO:0007669"/>
    <property type="project" value="UniProtKB-KW"/>
</dbReference>
<dbReference type="InterPro" id="IPR001466">
    <property type="entry name" value="Beta-lactam-related"/>
</dbReference>
<feature type="region of interest" description="Disordered" evidence="1">
    <location>
        <begin position="1"/>
        <end position="21"/>
    </location>
</feature>
<evidence type="ECO:0000259" key="2">
    <source>
        <dbReference type="Pfam" id="PF00144"/>
    </source>
</evidence>
<dbReference type="Gene3D" id="3.40.710.10">
    <property type="entry name" value="DD-peptidase/beta-lactamase superfamily"/>
    <property type="match status" value="1"/>
</dbReference>
<dbReference type="Pfam" id="PF00144">
    <property type="entry name" value="Beta-lactamase"/>
    <property type="match status" value="1"/>
</dbReference>
<protein>
    <submittedName>
        <fullName evidence="3">Serine hydrolase domain-containing protein</fullName>
        <ecNumber evidence="3">3.1.1.103</ecNumber>
    </submittedName>
</protein>
<gene>
    <name evidence="3" type="ORF">V2S66_00630</name>
</gene>
<dbReference type="InterPro" id="IPR050491">
    <property type="entry name" value="AmpC-like"/>
</dbReference>
<keyword evidence="4" id="KW-1185">Reference proteome</keyword>